<name>A0A172TL09_9BACL</name>
<dbReference type="SUPFAM" id="SSF54826">
    <property type="entry name" value="Enolase N-terminal domain-like"/>
    <property type="match status" value="1"/>
</dbReference>
<dbReference type="PANTHER" id="PTHR13794">
    <property type="entry name" value="ENOLASE SUPERFAMILY, MANDELATE RACEMASE"/>
    <property type="match status" value="1"/>
</dbReference>
<keyword evidence="3" id="KW-0460">Magnesium</keyword>
<gene>
    <name evidence="5" type="ORF">SY83_17145</name>
</gene>
<dbReference type="Pfam" id="PF02746">
    <property type="entry name" value="MR_MLE_N"/>
    <property type="match status" value="1"/>
</dbReference>
<dbReference type="InterPro" id="IPR013341">
    <property type="entry name" value="Mandelate_racemase_N_dom"/>
</dbReference>
<keyword evidence="6" id="KW-1185">Reference proteome</keyword>
<organism evidence="5 6">
    <name type="scientific">Paenibacillus swuensis</name>
    <dbReference type="NCBI Taxonomy" id="1178515"/>
    <lineage>
        <taxon>Bacteria</taxon>
        <taxon>Bacillati</taxon>
        <taxon>Bacillota</taxon>
        <taxon>Bacilli</taxon>
        <taxon>Bacillales</taxon>
        <taxon>Paenibacillaceae</taxon>
        <taxon>Paenibacillus</taxon>
    </lineage>
</organism>
<evidence type="ECO:0000313" key="6">
    <source>
        <dbReference type="Proteomes" id="UP000076927"/>
    </source>
</evidence>
<dbReference type="RefSeq" id="WP_068608704.1">
    <property type="nucleotide sequence ID" value="NZ_CP011388.1"/>
</dbReference>
<dbReference type="OrthoDB" id="9775391at2"/>
<reference evidence="5 6" key="1">
    <citation type="submission" date="2015-01" db="EMBL/GenBank/DDBJ databases">
        <title>Paenibacillus swuensis/DY6/whole genome sequencing.</title>
        <authorList>
            <person name="Kim M.K."/>
            <person name="Srinivasan S."/>
            <person name="Lee J.-J."/>
        </authorList>
    </citation>
    <scope>NUCLEOTIDE SEQUENCE [LARGE SCALE GENOMIC DNA]</scope>
    <source>
        <strain evidence="5 6">DY6</strain>
    </source>
</reference>
<sequence length="371" mass="41192">MKITDVEVVYLKLPEIDPQRCDGTQDTLMVRVHTDEGISGIGEIDSSPMVAKAIIEAPASHLIANGLRDLIVGMDPFEIEKIWERMFRGTLYFGRTGPAIHAMSGIDIALWDIIGKVTGRPVAQMLGGIYREKIKAYASLVMSETIQEAAKLAEKYMGYGYKAIKFGWGPLGRDERFDIEAVKTIRSVIGPHVDLMIDIGHVWDAQHAIRMAKKFEEYGVYWLEEPLPPDDLTGYAQLADAVDIYIAAGEQESGRRAYDRLLREARLDILQPDLGRCGGLTEGKKIATMAYDHNKKVVPHAFKTGILVAASTHYVASMPNGYLLEYTVSESPLARHLVANPIVFQDGYVTLPDRPGLGIDIDDKVEAKFRS</sequence>
<dbReference type="InterPro" id="IPR029017">
    <property type="entry name" value="Enolase-like_N"/>
</dbReference>
<dbReference type="Gene3D" id="3.30.390.10">
    <property type="entry name" value="Enolase-like, N-terminal domain"/>
    <property type="match status" value="1"/>
</dbReference>
<comment type="cofactor">
    <cofactor evidence="1">
        <name>Mg(2+)</name>
        <dbReference type="ChEBI" id="CHEBI:18420"/>
    </cofactor>
</comment>
<dbReference type="AlphaFoldDB" id="A0A172TL09"/>
<evidence type="ECO:0000256" key="2">
    <source>
        <dbReference type="ARBA" id="ARBA00022723"/>
    </source>
</evidence>
<protein>
    <submittedName>
        <fullName evidence="5">Mandelate racemase</fullName>
    </submittedName>
</protein>
<evidence type="ECO:0000313" key="5">
    <source>
        <dbReference type="EMBL" id="ANE47721.1"/>
    </source>
</evidence>
<dbReference type="PATRIC" id="fig|1178515.4.peg.3449"/>
<dbReference type="InterPro" id="IPR036849">
    <property type="entry name" value="Enolase-like_C_sf"/>
</dbReference>
<dbReference type="GO" id="GO:0016052">
    <property type="term" value="P:carbohydrate catabolic process"/>
    <property type="evidence" value="ECO:0007669"/>
    <property type="project" value="TreeGrafter"/>
</dbReference>
<dbReference type="EMBL" id="CP011388">
    <property type="protein sequence ID" value="ANE47721.1"/>
    <property type="molecule type" value="Genomic_DNA"/>
</dbReference>
<evidence type="ECO:0000259" key="4">
    <source>
        <dbReference type="SMART" id="SM00922"/>
    </source>
</evidence>
<dbReference type="SMART" id="SM00922">
    <property type="entry name" value="MR_MLE"/>
    <property type="match status" value="1"/>
</dbReference>
<dbReference type="SFLD" id="SFLDG00179">
    <property type="entry name" value="mandelate_racemase"/>
    <property type="match status" value="1"/>
</dbReference>
<dbReference type="PANTHER" id="PTHR13794:SF58">
    <property type="entry name" value="MITOCHONDRIAL ENOLASE SUPERFAMILY MEMBER 1"/>
    <property type="match status" value="1"/>
</dbReference>
<dbReference type="CDD" id="cd03316">
    <property type="entry name" value="MR_like"/>
    <property type="match status" value="1"/>
</dbReference>
<keyword evidence="2" id="KW-0479">Metal-binding</keyword>
<dbReference type="InterPro" id="IPR029065">
    <property type="entry name" value="Enolase_C-like"/>
</dbReference>
<dbReference type="GO" id="GO:0016836">
    <property type="term" value="F:hydro-lyase activity"/>
    <property type="evidence" value="ECO:0007669"/>
    <property type="project" value="TreeGrafter"/>
</dbReference>
<proteinExistence type="predicted"/>
<dbReference type="InterPro" id="IPR046945">
    <property type="entry name" value="RHMD-like"/>
</dbReference>
<dbReference type="GO" id="GO:0000287">
    <property type="term" value="F:magnesium ion binding"/>
    <property type="evidence" value="ECO:0007669"/>
    <property type="project" value="TreeGrafter"/>
</dbReference>
<feature type="domain" description="Mandelate racemase/muconate lactonizing enzyme C-terminal" evidence="4">
    <location>
        <begin position="146"/>
        <end position="245"/>
    </location>
</feature>
<dbReference type="KEGG" id="pswu:SY83_17145"/>
<dbReference type="STRING" id="1178515.SY83_17145"/>
<evidence type="ECO:0000256" key="1">
    <source>
        <dbReference type="ARBA" id="ARBA00001946"/>
    </source>
</evidence>
<dbReference type="Pfam" id="PF13378">
    <property type="entry name" value="MR_MLE_C"/>
    <property type="match status" value="1"/>
</dbReference>
<evidence type="ECO:0000256" key="3">
    <source>
        <dbReference type="ARBA" id="ARBA00022842"/>
    </source>
</evidence>
<dbReference type="SUPFAM" id="SSF51604">
    <property type="entry name" value="Enolase C-terminal domain-like"/>
    <property type="match status" value="1"/>
</dbReference>
<dbReference type="SFLD" id="SFLDS00001">
    <property type="entry name" value="Enolase"/>
    <property type="match status" value="1"/>
</dbReference>
<accession>A0A172TL09</accession>
<dbReference type="Proteomes" id="UP000076927">
    <property type="component" value="Chromosome"/>
</dbReference>
<dbReference type="InterPro" id="IPR013342">
    <property type="entry name" value="Mandelate_racemase_C"/>
</dbReference>
<dbReference type="Gene3D" id="3.20.20.120">
    <property type="entry name" value="Enolase-like C-terminal domain"/>
    <property type="match status" value="1"/>
</dbReference>